<gene>
    <name evidence="4" type="ORF">TIFTF001_014920</name>
</gene>
<accession>A0AA88AKN5</accession>
<dbReference type="AlphaFoldDB" id="A0AA88AKN5"/>
<sequence length="280" mass="32289">MEWNELRYVLPHKWRNSVAAKLPPGHLGLPFNGEMLAFLWYFKILRRPDKFIDAKRKKYGDGVGLYRTYLFGSPSIIAWFPSVNRFVLQDDALLKAWPNVDIFGSTYLVTVHGNSHARLRSYVTNAINQPEALRQITLLVQPRIVAALQSWSQKGRVKAYDETKKYRKKLEAIFRVELEKKKRQKCEGTNYDLMDGLMQIEDGEGSKLSHEEVLDNIICLVIGGYEFTSLALMWAIYYLVNYPDVLEKLRVVEETIRMANIAVQPTLLRINTLALLGSSF</sequence>
<comment type="caution">
    <text evidence="4">The sequence shown here is derived from an EMBL/GenBank/DDBJ whole genome shotgun (WGS) entry which is preliminary data.</text>
</comment>
<evidence type="ECO:0000313" key="5">
    <source>
        <dbReference type="Proteomes" id="UP001187192"/>
    </source>
</evidence>
<dbReference type="Proteomes" id="UP001187192">
    <property type="component" value="Unassembled WGS sequence"/>
</dbReference>
<reference evidence="4" key="1">
    <citation type="submission" date="2023-07" db="EMBL/GenBank/DDBJ databases">
        <title>draft genome sequence of fig (Ficus carica).</title>
        <authorList>
            <person name="Takahashi T."/>
            <person name="Nishimura K."/>
        </authorList>
    </citation>
    <scope>NUCLEOTIDE SEQUENCE</scope>
</reference>
<dbReference type="SUPFAM" id="SSF48264">
    <property type="entry name" value="Cytochrome P450"/>
    <property type="match status" value="1"/>
</dbReference>
<dbReference type="GO" id="GO:0005506">
    <property type="term" value="F:iron ion binding"/>
    <property type="evidence" value="ECO:0007669"/>
    <property type="project" value="InterPro"/>
</dbReference>
<name>A0AA88AKN5_FICCA</name>
<dbReference type="InterPro" id="IPR001128">
    <property type="entry name" value="Cyt_P450"/>
</dbReference>
<proteinExistence type="inferred from homology"/>
<evidence type="ECO:0008006" key="6">
    <source>
        <dbReference type="Google" id="ProtNLM"/>
    </source>
</evidence>
<keyword evidence="3" id="KW-0408">Iron</keyword>
<evidence type="ECO:0000256" key="2">
    <source>
        <dbReference type="ARBA" id="ARBA00022723"/>
    </source>
</evidence>
<organism evidence="4 5">
    <name type="scientific">Ficus carica</name>
    <name type="common">Common fig</name>
    <dbReference type="NCBI Taxonomy" id="3494"/>
    <lineage>
        <taxon>Eukaryota</taxon>
        <taxon>Viridiplantae</taxon>
        <taxon>Streptophyta</taxon>
        <taxon>Embryophyta</taxon>
        <taxon>Tracheophyta</taxon>
        <taxon>Spermatophyta</taxon>
        <taxon>Magnoliopsida</taxon>
        <taxon>eudicotyledons</taxon>
        <taxon>Gunneridae</taxon>
        <taxon>Pentapetalae</taxon>
        <taxon>rosids</taxon>
        <taxon>fabids</taxon>
        <taxon>Rosales</taxon>
        <taxon>Moraceae</taxon>
        <taxon>Ficeae</taxon>
        <taxon>Ficus</taxon>
    </lineage>
</organism>
<dbReference type="GO" id="GO:0016125">
    <property type="term" value="P:sterol metabolic process"/>
    <property type="evidence" value="ECO:0007669"/>
    <property type="project" value="TreeGrafter"/>
</dbReference>
<dbReference type="PANTHER" id="PTHR24286">
    <property type="entry name" value="CYTOCHROME P450 26"/>
    <property type="match status" value="1"/>
</dbReference>
<dbReference type="PANTHER" id="PTHR24286:SF12">
    <property type="entry name" value="CYTOCHROME P450 FAMILY PROTEIN, EXPRESSED"/>
    <property type="match status" value="1"/>
</dbReference>
<dbReference type="GO" id="GO:0016132">
    <property type="term" value="P:brassinosteroid biosynthetic process"/>
    <property type="evidence" value="ECO:0007669"/>
    <property type="project" value="TreeGrafter"/>
</dbReference>
<protein>
    <recommendedName>
        <fullName evidence="6">Cytochrome P450</fullName>
    </recommendedName>
</protein>
<comment type="similarity">
    <text evidence="1">Belongs to the cytochrome P450 family.</text>
</comment>
<dbReference type="GO" id="GO:0016705">
    <property type="term" value="F:oxidoreductase activity, acting on paired donors, with incorporation or reduction of molecular oxygen"/>
    <property type="evidence" value="ECO:0007669"/>
    <property type="project" value="InterPro"/>
</dbReference>
<dbReference type="Pfam" id="PF00067">
    <property type="entry name" value="p450"/>
    <property type="match status" value="1"/>
</dbReference>
<dbReference type="GO" id="GO:0020037">
    <property type="term" value="F:heme binding"/>
    <property type="evidence" value="ECO:0007669"/>
    <property type="project" value="InterPro"/>
</dbReference>
<evidence type="ECO:0000313" key="4">
    <source>
        <dbReference type="EMBL" id="GMN45736.1"/>
    </source>
</evidence>
<dbReference type="GO" id="GO:0004497">
    <property type="term" value="F:monooxygenase activity"/>
    <property type="evidence" value="ECO:0007669"/>
    <property type="project" value="InterPro"/>
</dbReference>
<evidence type="ECO:0000256" key="1">
    <source>
        <dbReference type="ARBA" id="ARBA00010617"/>
    </source>
</evidence>
<dbReference type="GO" id="GO:0010268">
    <property type="term" value="P:brassinosteroid homeostasis"/>
    <property type="evidence" value="ECO:0007669"/>
    <property type="project" value="TreeGrafter"/>
</dbReference>
<keyword evidence="2" id="KW-0479">Metal-binding</keyword>
<keyword evidence="5" id="KW-1185">Reference proteome</keyword>
<dbReference type="EMBL" id="BTGU01000021">
    <property type="protein sequence ID" value="GMN45736.1"/>
    <property type="molecule type" value="Genomic_DNA"/>
</dbReference>
<dbReference type="InterPro" id="IPR036396">
    <property type="entry name" value="Cyt_P450_sf"/>
</dbReference>
<evidence type="ECO:0000256" key="3">
    <source>
        <dbReference type="ARBA" id="ARBA00023004"/>
    </source>
</evidence>
<dbReference type="Gene3D" id="1.10.630.10">
    <property type="entry name" value="Cytochrome P450"/>
    <property type="match status" value="1"/>
</dbReference>